<name>A0AAW0Y4H0_CHEQU</name>
<protein>
    <submittedName>
        <fullName evidence="2">Uncharacterized protein</fullName>
    </submittedName>
</protein>
<proteinExistence type="predicted"/>
<feature type="non-terminal residue" evidence="2">
    <location>
        <position position="1"/>
    </location>
</feature>
<sequence length="105" mass="12492">LAGGVSVQQQQQQQQQQQNEIPSETLRRFKPPRPASKEERTRSYFSDYRVQTPPHAHLLVYKEPFFDTVNHGKIILGLQERRKQYNLPLHKLKSLRPYFPFFTLD</sequence>
<dbReference type="AlphaFoldDB" id="A0AAW0Y4H0"/>
<gene>
    <name evidence="2" type="ORF">OTU49_016906</name>
</gene>
<evidence type="ECO:0000313" key="2">
    <source>
        <dbReference type="EMBL" id="KAK8746943.1"/>
    </source>
</evidence>
<dbReference type="EMBL" id="JARKIK010000016">
    <property type="protein sequence ID" value="KAK8746943.1"/>
    <property type="molecule type" value="Genomic_DNA"/>
</dbReference>
<dbReference type="Proteomes" id="UP001445076">
    <property type="component" value="Unassembled WGS sequence"/>
</dbReference>
<evidence type="ECO:0000256" key="1">
    <source>
        <dbReference type="SAM" id="MobiDB-lite"/>
    </source>
</evidence>
<keyword evidence="3" id="KW-1185">Reference proteome</keyword>
<evidence type="ECO:0000313" key="3">
    <source>
        <dbReference type="Proteomes" id="UP001445076"/>
    </source>
</evidence>
<organism evidence="2 3">
    <name type="scientific">Cherax quadricarinatus</name>
    <name type="common">Australian red claw crayfish</name>
    <dbReference type="NCBI Taxonomy" id="27406"/>
    <lineage>
        <taxon>Eukaryota</taxon>
        <taxon>Metazoa</taxon>
        <taxon>Ecdysozoa</taxon>
        <taxon>Arthropoda</taxon>
        <taxon>Crustacea</taxon>
        <taxon>Multicrustacea</taxon>
        <taxon>Malacostraca</taxon>
        <taxon>Eumalacostraca</taxon>
        <taxon>Eucarida</taxon>
        <taxon>Decapoda</taxon>
        <taxon>Pleocyemata</taxon>
        <taxon>Astacidea</taxon>
        <taxon>Parastacoidea</taxon>
        <taxon>Parastacidae</taxon>
        <taxon>Cherax</taxon>
    </lineage>
</organism>
<reference evidence="2 3" key="1">
    <citation type="journal article" date="2024" name="BMC Genomics">
        <title>Genome assembly of redclaw crayfish (Cherax quadricarinatus) provides insights into its immune adaptation and hypoxia tolerance.</title>
        <authorList>
            <person name="Liu Z."/>
            <person name="Zheng J."/>
            <person name="Li H."/>
            <person name="Fang K."/>
            <person name="Wang S."/>
            <person name="He J."/>
            <person name="Zhou D."/>
            <person name="Weng S."/>
            <person name="Chi M."/>
            <person name="Gu Z."/>
            <person name="He J."/>
            <person name="Li F."/>
            <person name="Wang M."/>
        </authorList>
    </citation>
    <scope>NUCLEOTIDE SEQUENCE [LARGE SCALE GENOMIC DNA]</scope>
    <source>
        <strain evidence="2">ZL_2023a</strain>
    </source>
</reference>
<comment type="caution">
    <text evidence="2">The sequence shown here is derived from an EMBL/GenBank/DDBJ whole genome shotgun (WGS) entry which is preliminary data.</text>
</comment>
<accession>A0AAW0Y4H0</accession>
<feature type="compositionally biased region" description="Low complexity" evidence="1">
    <location>
        <begin position="8"/>
        <end position="18"/>
    </location>
</feature>
<feature type="region of interest" description="Disordered" evidence="1">
    <location>
        <begin position="1"/>
        <end position="47"/>
    </location>
</feature>